<evidence type="ECO:0000313" key="3">
    <source>
        <dbReference type="Proteomes" id="UP001237642"/>
    </source>
</evidence>
<gene>
    <name evidence="2" type="ORF">POM88_044205</name>
</gene>
<keyword evidence="3" id="KW-1185">Reference proteome</keyword>
<reference evidence="2" key="2">
    <citation type="submission" date="2023-05" db="EMBL/GenBank/DDBJ databases">
        <authorList>
            <person name="Schelkunov M.I."/>
        </authorList>
    </citation>
    <scope>NUCLEOTIDE SEQUENCE</scope>
    <source>
        <strain evidence="2">Hsosn_3</strain>
        <tissue evidence="2">Leaf</tissue>
    </source>
</reference>
<comment type="caution">
    <text evidence="2">The sequence shown here is derived from an EMBL/GenBank/DDBJ whole genome shotgun (WGS) entry which is preliminary data.</text>
</comment>
<name>A0AAD8M3R5_9APIA</name>
<evidence type="ECO:0000313" key="2">
    <source>
        <dbReference type="EMBL" id="KAK1359731.1"/>
    </source>
</evidence>
<dbReference type="EMBL" id="JAUIZM010000010">
    <property type="protein sequence ID" value="KAK1359731.1"/>
    <property type="molecule type" value="Genomic_DNA"/>
</dbReference>
<evidence type="ECO:0000256" key="1">
    <source>
        <dbReference type="SAM" id="Coils"/>
    </source>
</evidence>
<protein>
    <submittedName>
        <fullName evidence="2">Uncharacterized protein</fullName>
    </submittedName>
</protein>
<feature type="coiled-coil region" evidence="1">
    <location>
        <begin position="59"/>
        <end position="86"/>
    </location>
</feature>
<reference evidence="2" key="1">
    <citation type="submission" date="2023-02" db="EMBL/GenBank/DDBJ databases">
        <title>Genome of toxic invasive species Heracleum sosnowskyi carries increased number of genes despite the absence of recent whole-genome duplications.</title>
        <authorList>
            <person name="Schelkunov M."/>
            <person name="Shtratnikova V."/>
            <person name="Makarenko M."/>
            <person name="Klepikova A."/>
            <person name="Omelchenko D."/>
            <person name="Novikova G."/>
            <person name="Obukhova E."/>
            <person name="Bogdanov V."/>
            <person name="Penin A."/>
            <person name="Logacheva M."/>
        </authorList>
    </citation>
    <scope>NUCLEOTIDE SEQUENCE</scope>
    <source>
        <strain evidence="2">Hsosn_3</strain>
        <tissue evidence="2">Leaf</tissue>
    </source>
</reference>
<proteinExistence type="predicted"/>
<dbReference type="Proteomes" id="UP001237642">
    <property type="component" value="Unassembled WGS sequence"/>
</dbReference>
<organism evidence="2 3">
    <name type="scientific">Heracleum sosnowskyi</name>
    <dbReference type="NCBI Taxonomy" id="360622"/>
    <lineage>
        <taxon>Eukaryota</taxon>
        <taxon>Viridiplantae</taxon>
        <taxon>Streptophyta</taxon>
        <taxon>Embryophyta</taxon>
        <taxon>Tracheophyta</taxon>
        <taxon>Spermatophyta</taxon>
        <taxon>Magnoliopsida</taxon>
        <taxon>eudicotyledons</taxon>
        <taxon>Gunneridae</taxon>
        <taxon>Pentapetalae</taxon>
        <taxon>asterids</taxon>
        <taxon>campanulids</taxon>
        <taxon>Apiales</taxon>
        <taxon>Apiaceae</taxon>
        <taxon>Apioideae</taxon>
        <taxon>apioid superclade</taxon>
        <taxon>Tordylieae</taxon>
        <taxon>Tordyliinae</taxon>
        <taxon>Heracleum</taxon>
    </lineage>
</organism>
<accession>A0AAD8M3R5</accession>
<keyword evidence="1" id="KW-0175">Coiled coil</keyword>
<sequence length="138" mass="16032">MALETKRNLEKEDLEVFILEKRLMVFRGKELIADEEEIANLKSQLHEFTNPEAGGNSCILELHKILEEETRKRKGLEEEVLVLQSHLSQQTLGAGQSQFAHSQLRDGYDRDGALMTNLHEQDIDDWIAIWRTWEGHHL</sequence>
<dbReference type="AlphaFoldDB" id="A0AAD8M3R5"/>